<keyword evidence="2" id="KW-1185">Reference proteome</keyword>
<sequence>MPPIGTPSGIVPALSRPRSLIKAGSIILLGVSIFIYLLSLMDHDNWDFGEAKFGLLLDGISFPSIRNPDLITTRYCSAEEYASGQWVRRTNPPSTLDEIRELYGVKDHGRLECDPPGWPVAAKGTVPLDDPTHMARMLNHTRWMWIPGNDCHRREISEEAFVVRMLRSRTGLILVGDSLTEQHHEIVRNFLVSNDGPYQFRSHGGRPRVDQVFLNPSHELTKHYLRVSGVTADRLKNPITTFFLERHLLSLAEFDQVNAHVEGYVPLSEDDGPHQWVSESLWDARYREQLERPVSVTVEDELDGESLNALLIEEPSLLVLNTGPHWIAGEMSSKGVSDTDVLKSYNNMIEKVFHNLTANPSSNLKVYYRATSPGHISVSRTLDSYSPGAEDMRNQV</sequence>
<dbReference type="EMBL" id="JASBWR010000037">
    <property type="protein sequence ID" value="KAJ9104915.1"/>
    <property type="molecule type" value="Genomic_DNA"/>
</dbReference>
<name>A0ACC2W0R6_9TREE</name>
<organism evidence="1 2">
    <name type="scientific">Naganishia cerealis</name>
    <dbReference type="NCBI Taxonomy" id="610337"/>
    <lineage>
        <taxon>Eukaryota</taxon>
        <taxon>Fungi</taxon>
        <taxon>Dikarya</taxon>
        <taxon>Basidiomycota</taxon>
        <taxon>Agaricomycotina</taxon>
        <taxon>Tremellomycetes</taxon>
        <taxon>Filobasidiales</taxon>
        <taxon>Filobasidiaceae</taxon>
        <taxon>Naganishia</taxon>
    </lineage>
</organism>
<protein>
    <submittedName>
        <fullName evidence="1">Uncharacterized protein</fullName>
    </submittedName>
</protein>
<evidence type="ECO:0000313" key="1">
    <source>
        <dbReference type="EMBL" id="KAJ9104915.1"/>
    </source>
</evidence>
<proteinExistence type="predicted"/>
<comment type="caution">
    <text evidence="1">The sequence shown here is derived from an EMBL/GenBank/DDBJ whole genome shotgun (WGS) entry which is preliminary data.</text>
</comment>
<accession>A0ACC2W0R6</accession>
<reference evidence="1" key="1">
    <citation type="submission" date="2023-04" db="EMBL/GenBank/DDBJ databases">
        <title>Draft Genome sequencing of Naganishia species isolated from polar environments using Oxford Nanopore Technology.</title>
        <authorList>
            <person name="Leo P."/>
            <person name="Venkateswaran K."/>
        </authorList>
    </citation>
    <scope>NUCLEOTIDE SEQUENCE</scope>
    <source>
        <strain evidence="1">MNA-CCFEE 5261</strain>
    </source>
</reference>
<dbReference type="Proteomes" id="UP001241377">
    <property type="component" value="Unassembled WGS sequence"/>
</dbReference>
<evidence type="ECO:0000313" key="2">
    <source>
        <dbReference type="Proteomes" id="UP001241377"/>
    </source>
</evidence>
<gene>
    <name evidence="1" type="ORF">QFC19_003710</name>
</gene>